<dbReference type="PANTHER" id="PTHR30458">
    <property type="entry name" value="PHENYLACETIC ACID DEGRADATION PROTEIN PAA"/>
    <property type="match status" value="1"/>
</dbReference>
<proteinExistence type="predicted"/>
<dbReference type="InterPro" id="IPR009078">
    <property type="entry name" value="Ferritin-like_SF"/>
</dbReference>
<name>A0AAF0CFA9_9PROT</name>
<reference evidence="1" key="1">
    <citation type="submission" date="2023-02" db="EMBL/GenBank/DDBJ databases">
        <title>Genome sequence of Hyphococcus flavus.</title>
        <authorList>
            <person name="Rong J.-C."/>
            <person name="Zhao Q."/>
            <person name="Yi M."/>
            <person name="Wu J.-Y."/>
        </authorList>
    </citation>
    <scope>NUCLEOTIDE SEQUENCE</scope>
    <source>
        <strain evidence="1">MCCC 1K03223</strain>
    </source>
</reference>
<dbReference type="Gene3D" id="1.20.1260.10">
    <property type="match status" value="1"/>
</dbReference>
<dbReference type="EMBL" id="CP118166">
    <property type="protein sequence ID" value="WDI30688.1"/>
    <property type="molecule type" value="Genomic_DNA"/>
</dbReference>
<dbReference type="Proteomes" id="UP001214043">
    <property type="component" value="Chromosome"/>
</dbReference>
<dbReference type="InterPro" id="IPR052703">
    <property type="entry name" value="Aromatic_CoA_ox/epox"/>
</dbReference>
<dbReference type="RefSeq" id="WP_274492500.1">
    <property type="nucleotide sequence ID" value="NZ_CP118166.1"/>
</dbReference>
<evidence type="ECO:0000313" key="1">
    <source>
        <dbReference type="EMBL" id="WDI30688.1"/>
    </source>
</evidence>
<dbReference type="KEGG" id="hfl:PUV54_12055"/>
<keyword evidence="2" id="KW-1185">Reference proteome</keyword>
<dbReference type="GO" id="GO:0010124">
    <property type="term" value="P:phenylacetate catabolic process"/>
    <property type="evidence" value="ECO:0007669"/>
    <property type="project" value="InterPro"/>
</dbReference>
<dbReference type="InterPro" id="IPR007814">
    <property type="entry name" value="PaaA_PaaC"/>
</dbReference>
<organism evidence="1 2">
    <name type="scientific">Hyphococcus flavus</name>
    <dbReference type="NCBI Taxonomy" id="1866326"/>
    <lineage>
        <taxon>Bacteria</taxon>
        <taxon>Pseudomonadati</taxon>
        <taxon>Pseudomonadota</taxon>
        <taxon>Alphaproteobacteria</taxon>
        <taxon>Parvularculales</taxon>
        <taxon>Parvularculaceae</taxon>
        <taxon>Hyphococcus</taxon>
    </lineage>
</organism>
<evidence type="ECO:0000313" key="2">
    <source>
        <dbReference type="Proteomes" id="UP001214043"/>
    </source>
</evidence>
<dbReference type="GO" id="GO:0005829">
    <property type="term" value="C:cytosol"/>
    <property type="evidence" value="ECO:0007669"/>
    <property type="project" value="TreeGrafter"/>
</dbReference>
<gene>
    <name evidence="1" type="ORF">PUV54_12055</name>
</gene>
<dbReference type="AlphaFoldDB" id="A0AAF0CFA9"/>
<dbReference type="SUPFAM" id="SSF47240">
    <property type="entry name" value="Ferritin-like"/>
    <property type="match status" value="1"/>
</dbReference>
<dbReference type="InterPro" id="IPR012347">
    <property type="entry name" value="Ferritin-like"/>
</dbReference>
<protein>
    <submittedName>
        <fullName evidence="1">Phenylacetate-CoA oxygenase subunit PaaI</fullName>
    </submittedName>
</protein>
<dbReference type="PANTHER" id="PTHR30458:SF0">
    <property type="entry name" value="1,2-PHENYLACETYL-COA EPOXIDASE, SUBUNIT C"/>
    <property type="match status" value="1"/>
</dbReference>
<dbReference type="Pfam" id="PF05138">
    <property type="entry name" value="PaaA_PaaC"/>
    <property type="match status" value="1"/>
</dbReference>
<sequence>MTDETDIQGYLAKGGKLSAPDNAPPRYRAELLRMMASFVDSELAGAAGFADLINEGPGIKEKIAASRIVMEKIDHAERVLNIMGAFGVNTSRYMNVHPWAARVGRDEELGAERRDGDMRLNVFHYPLSGWTDAVVMNVLMGRATVIQLTELSHCSYQPLGEAFGDILPRERRHAELGEEGVVKIISANPNEKANVIASADYWRPRVADTFGGEQSSRFDLLRSFGLRHQNNEDLRLKWAGEVDAFFAKL</sequence>
<accession>A0AAF0CFA9</accession>